<dbReference type="InterPro" id="IPR011994">
    <property type="entry name" value="Cytidylate_kinase_dom"/>
</dbReference>
<dbReference type="EMBL" id="FLUN01000001">
    <property type="protein sequence ID" value="SBW04581.1"/>
    <property type="molecule type" value="Genomic_DNA"/>
</dbReference>
<evidence type="ECO:0000256" key="8">
    <source>
        <dbReference type="HAMAP-Rule" id="MF_00238"/>
    </source>
</evidence>
<dbReference type="SUPFAM" id="SSF52540">
    <property type="entry name" value="P-loop containing nucleoside triphosphate hydrolases"/>
    <property type="match status" value="1"/>
</dbReference>
<accession>A0A212JYN8</accession>
<dbReference type="GO" id="GO:0036430">
    <property type="term" value="F:CMP kinase activity"/>
    <property type="evidence" value="ECO:0007669"/>
    <property type="project" value="RHEA"/>
</dbReference>
<keyword evidence="4 8" id="KW-0418">Kinase</keyword>
<dbReference type="PANTHER" id="PTHR21299:SF2">
    <property type="entry name" value="CYTIDYLATE KINASE"/>
    <property type="match status" value="1"/>
</dbReference>
<feature type="domain" description="Cytidylate kinase" evidence="9">
    <location>
        <begin position="6"/>
        <end position="219"/>
    </location>
</feature>
<keyword evidence="8" id="KW-0963">Cytoplasm</keyword>
<comment type="catalytic activity">
    <reaction evidence="6 8">
        <text>dCMP + ATP = dCDP + ADP</text>
        <dbReference type="Rhea" id="RHEA:25094"/>
        <dbReference type="ChEBI" id="CHEBI:30616"/>
        <dbReference type="ChEBI" id="CHEBI:57566"/>
        <dbReference type="ChEBI" id="CHEBI:58593"/>
        <dbReference type="ChEBI" id="CHEBI:456216"/>
        <dbReference type="EC" id="2.7.4.25"/>
    </reaction>
</comment>
<feature type="binding site" evidence="8">
    <location>
        <begin position="10"/>
        <end position="18"/>
    </location>
    <ligand>
        <name>ATP</name>
        <dbReference type="ChEBI" id="CHEBI:30616"/>
    </ligand>
</feature>
<evidence type="ECO:0000313" key="10">
    <source>
        <dbReference type="EMBL" id="SBW04581.1"/>
    </source>
</evidence>
<evidence type="ECO:0000256" key="5">
    <source>
        <dbReference type="ARBA" id="ARBA00022840"/>
    </source>
</evidence>
<organism evidence="10">
    <name type="scientific">uncultured Eubacteriales bacterium</name>
    <dbReference type="NCBI Taxonomy" id="172733"/>
    <lineage>
        <taxon>Bacteria</taxon>
        <taxon>Bacillati</taxon>
        <taxon>Bacillota</taxon>
        <taxon>Clostridia</taxon>
        <taxon>Eubacteriales</taxon>
        <taxon>environmental samples</taxon>
    </lineage>
</organism>
<comment type="similarity">
    <text evidence="1 8">Belongs to the cytidylate kinase family. Type 1 subfamily.</text>
</comment>
<keyword evidence="5 8" id="KW-0067">ATP-binding</keyword>
<dbReference type="HAMAP" id="MF_00238">
    <property type="entry name" value="Cytidyl_kinase_type1"/>
    <property type="match status" value="1"/>
</dbReference>
<dbReference type="AlphaFoldDB" id="A0A212JYN8"/>
<dbReference type="NCBIfam" id="TIGR00017">
    <property type="entry name" value="cmk"/>
    <property type="match status" value="1"/>
</dbReference>
<sequence length="225" mass="24363">MKYKSIAIDGPSGAGKSTLAKLLAEELGFLYVDTGAIYRTVGLCAFRQGVEPTDAAAVTDLLGGIAVDLRYGDDGLQHMFLNGEDVTGEIRRHEISRYASAVSAIPAVRAFLLQMQRDMAERQNVVMDGRDIGTVVLPDADVKIFLTATPEDRAERRQAELLARGQACDFGTVLADIVERDRNDSSRAAAPLRMAEDAVLVDTTGNSLEQSFCGLLQVIKEKVEV</sequence>
<keyword evidence="3 8" id="KW-0547">Nucleotide-binding</keyword>
<proteinExistence type="inferred from homology"/>
<gene>
    <name evidence="8 10" type="primary">cmk</name>
    <name evidence="10" type="ORF">KL86CLO1_11924</name>
</gene>
<dbReference type="GO" id="GO:0005829">
    <property type="term" value="C:cytosol"/>
    <property type="evidence" value="ECO:0007669"/>
    <property type="project" value="TreeGrafter"/>
</dbReference>
<comment type="catalytic activity">
    <reaction evidence="7 8">
        <text>CMP + ATP = CDP + ADP</text>
        <dbReference type="Rhea" id="RHEA:11600"/>
        <dbReference type="ChEBI" id="CHEBI:30616"/>
        <dbReference type="ChEBI" id="CHEBI:58069"/>
        <dbReference type="ChEBI" id="CHEBI:60377"/>
        <dbReference type="ChEBI" id="CHEBI:456216"/>
        <dbReference type="EC" id="2.7.4.25"/>
    </reaction>
</comment>
<dbReference type="PANTHER" id="PTHR21299">
    <property type="entry name" value="CYTIDYLATE KINASE/PANTOATE-BETA-ALANINE LIGASE"/>
    <property type="match status" value="1"/>
</dbReference>
<evidence type="ECO:0000256" key="7">
    <source>
        <dbReference type="ARBA" id="ARBA00048478"/>
    </source>
</evidence>
<dbReference type="CDD" id="cd02020">
    <property type="entry name" value="CMPK"/>
    <property type="match status" value="1"/>
</dbReference>
<evidence type="ECO:0000256" key="6">
    <source>
        <dbReference type="ARBA" id="ARBA00047615"/>
    </source>
</evidence>
<keyword evidence="2 8" id="KW-0808">Transferase</keyword>
<dbReference type="GO" id="GO:0005524">
    <property type="term" value="F:ATP binding"/>
    <property type="evidence" value="ECO:0007669"/>
    <property type="project" value="UniProtKB-UniRule"/>
</dbReference>
<reference evidence="10" key="1">
    <citation type="submission" date="2016-04" db="EMBL/GenBank/DDBJ databases">
        <authorList>
            <person name="Evans L.H."/>
            <person name="Alamgir A."/>
            <person name="Owens N."/>
            <person name="Weber N.D."/>
            <person name="Virtaneva K."/>
            <person name="Barbian K."/>
            <person name="Babar A."/>
            <person name="Rosenke K."/>
        </authorList>
    </citation>
    <scope>NUCLEOTIDE SEQUENCE</scope>
    <source>
        <strain evidence="10">86</strain>
    </source>
</reference>
<evidence type="ECO:0000259" key="9">
    <source>
        <dbReference type="Pfam" id="PF02224"/>
    </source>
</evidence>
<dbReference type="Pfam" id="PF02224">
    <property type="entry name" value="Cytidylate_kin"/>
    <property type="match status" value="1"/>
</dbReference>
<dbReference type="InterPro" id="IPR027417">
    <property type="entry name" value="P-loop_NTPase"/>
</dbReference>
<dbReference type="InterPro" id="IPR003136">
    <property type="entry name" value="Cytidylate_kin"/>
</dbReference>
<comment type="subcellular location">
    <subcellularLocation>
        <location evidence="8">Cytoplasm</location>
    </subcellularLocation>
</comment>
<evidence type="ECO:0000256" key="4">
    <source>
        <dbReference type="ARBA" id="ARBA00022777"/>
    </source>
</evidence>
<name>A0A212JYN8_9FIRM</name>
<evidence type="ECO:0000256" key="2">
    <source>
        <dbReference type="ARBA" id="ARBA00022679"/>
    </source>
</evidence>
<dbReference type="GO" id="GO:0015949">
    <property type="term" value="P:nucleobase-containing small molecule interconversion"/>
    <property type="evidence" value="ECO:0007669"/>
    <property type="project" value="TreeGrafter"/>
</dbReference>
<evidence type="ECO:0000256" key="1">
    <source>
        <dbReference type="ARBA" id="ARBA00009427"/>
    </source>
</evidence>
<dbReference type="Gene3D" id="3.40.50.300">
    <property type="entry name" value="P-loop containing nucleotide triphosphate hydrolases"/>
    <property type="match status" value="1"/>
</dbReference>
<protein>
    <recommendedName>
        <fullName evidence="8">Cytidylate kinase</fullName>
        <shortName evidence="8">CK</shortName>
        <ecNumber evidence="8">2.7.4.25</ecNumber>
    </recommendedName>
    <alternativeName>
        <fullName evidence="8">Cytidine monophosphate kinase</fullName>
        <shortName evidence="8">CMP kinase</shortName>
    </alternativeName>
</protein>
<dbReference type="GO" id="GO:0006220">
    <property type="term" value="P:pyrimidine nucleotide metabolic process"/>
    <property type="evidence" value="ECO:0007669"/>
    <property type="project" value="UniProtKB-UniRule"/>
</dbReference>
<dbReference type="GO" id="GO:0036431">
    <property type="term" value="F:dCMP kinase activity"/>
    <property type="evidence" value="ECO:0007669"/>
    <property type="project" value="InterPro"/>
</dbReference>
<evidence type="ECO:0000256" key="3">
    <source>
        <dbReference type="ARBA" id="ARBA00022741"/>
    </source>
</evidence>
<dbReference type="EC" id="2.7.4.25" evidence="8"/>